<evidence type="ECO:0000313" key="2">
    <source>
        <dbReference type="Proteomes" id="UP001057402"/>
    </source>
</evidence>
<evidence type="ECO:0000313" key="1">
    <source>
        <dbReference type="EMBL" id="KAI4304885.1"/>
    </source>
</evidence>
<accession>A0ACB9L4Y5</accession>
<keyword evidence="2" id="KW-1185">Reference proteome</keyword>
<proteinExistence type="predicted"/>
<gene>
    <name evidence="1" type="ORF">MLD38_040344</name>
</gene>
<sequence>MTTVLDRHNLPINYQGHREHPSQRSLTGAGETYGGYAPAGGDCYHHGVRIGLAIADLSMAEQESRASRGDNLRDEVLEPGSKGFRGQDEDEEDEGWLQLSIGVHTCKDHSRRKNSEDDREGSTLDRRDLVELDLLPPRRDNSGSVNKLKATTSLTMSTIGPATGTASAPLHFLHQYGGSSGSDAECLQQETTESNILRFRQVIHSQGLIGGAGLPRSSYSSYPTSSSPSLPFSLPYLGHPHLLQLRGADRGAGPSMGTIKIIDPPWRPHLGIWFMLLASRNQATESCLPQIPKSYLRIKDGRMTVRLLTKYLVNKLELDSELEIEITCRGQQLQPYLTLQHVRDNIWIPRKDSTTATATSTTTTTSASTSRVATLRPESTTTTQQHLMVLNYSRRRRRITTPTAIS</sequence>
<dbReference type="Proteomes" id="UP001057402">
    <property type="component" value="Chromosome 12"/>
</dbReference>
<reference evidence="2" key="1">
    <citation type="journal article" date="2023" name="Front. Plant Sci.">
        <title>Chromosomal-level genome assembly of Melastoma candidum provides insights into trichome evolution.</title>
        <authorList>
            <person name="Zhong Y."/>
            <person name="Wu W."/>
            <person name="Sun C."/>
            <person name="Zou P."/>
            <person name="Liu Y."/>
            <person name="Dai S."/>
            <person name="Zhou R."/>
        </authorList>
    </citation>
    <scope>NUCLEOTIDE SEQUENCE [LARGE SCALE GENOMIC DNA]</scope>
</reference>
<comment type="caution">
    <text evidence="1">The sequence shown here is derived from an EMBL/GenBank/DDBJ whole genome shotgun (WGS) entry which is preliminary data.</text>
</comment>
<protein>
    <submittedName>
        <fullName evidence="1">Uncharacterized protein</fullName>
    </submittedName>
</protein>
<dbReference type="EMBL" id="CM042891">
    <property type="protein sequence ID" value="KAI4304885.1"/>
    <property type="molecule type" value="Genomic_DNA"/>
</dbReference>
<name>A0ACB9L4Y5_9MYRT</name>
<organism evidence="1 2">
    <name type="scientific">Melastoma candidum</name>
    <dbReference type="NCBI Taxonomy" id="119954"/>
    <lineage>
        <taxon>Eukaryota</taxon>
        <taxon>Viridiplantae</taxon>
        <taxon>Streptophyta</taxon>
        <taxon>Embryophyta</taxon>
        <taxon>Tracheophyta</taxon>
        <taxon>Spermatophyta</taxon>
        <taxon>Magnoliopsida</taxon>
        <taxon>eudicotyledons</taxon>
        <taxon>Gunneridae</taxon>
        <taxon>Pentapetalae</taxon>
        <taxon>rosids</taxon>
        <taxon>malvids</taxon>
        <taxon>Myrtales</taxon>
        <taxon>Melastomataceae</taxon>
        <taxon>Melastomatoideae</taxon>
        <taxon>Melastomateae</taxon>
        <taxon>Melastoma</taxon>
    </lineage>
</organism>